<evidence type="ECO:0000313" key="1">
    <source>
        <dbReference type="EMBL" id="CAB0017532.1"/>
    </source>
</evidence>
<feature type="non-terminal residue" evidence="1">
    <location>
        <position position="1"/>
    </location>
</feature>
<organism evidence="1 2">
    <name type="scientific">Nesidiocoris tenuis</name>
    <dbReference type="NCBI Taxonomy" id="355587"/>
    <lineage>
        <taxon>Eukaryota</taxon>
        <taxon>Metazoa</taxon>
        <taxon>Ecdysozoa</taxon>
        <taxon>Arthropoda</taxon>
        <taxon>Hexapoda</taxon>
        <taxon>Insecta</taxon>
        <taxon>Pterygota</taxon>
        <taxon>Neoptera</taxon>
        <taxon>Paraneoptera</taxon>
        <taxon>Hemiptera</taxon>
        <taxon>Heteroptera</taxon>
        <taxon>Panheteroptera</taxon>
        <taxon>Cimicomorpha</taxon>
        <taxon>Miridae</taxon>
        <taxon>Dicyphina</taxon>
        <taxon>Nesidiocoris</taxon>
    </lineage>
</organism>
<reference evidence="1 2" key="1">
    <citation type="submission" date="2020-02" db="EMBL/GenBank/DDBJ databases">
        <authorList>
            <person name="Ferguson B K."/>
        </authorList>
    </citation>
    <scope>NUCLEOTIDE SEQUENCE [LARGE SCALE GENOMIC DNA]</scope>
</reference>
<proteinExistence type="predicted"/>
<dbReference type="Proteomes" id="UP000479000">
    <property type="component" value="Unassembled WGS sequence"/>
</dbReference>
<name>A0A6H5HL81_9HEMI</name>
<gene>
    <name evidence="1" type="ORF">NTEN_LOCUS21527</name>
</gene>
<keyword evidence="2" id="KW-1185">Reference proteome</keyword>
<dbReference type="AlphaFoldDB" id="A0A6H5HL81"/>
<dbReference type="EMBL" id="CADCXU010031535">
    <property type="protein sequence ID" value="CAB0017532.1"/>
    <property type="molecule type" value="Genomic_DNA"/>
</dbReference>
<accession>A0A6H5HL81</accession>
<evidence type="ECO:0000313" key="2">
    <source>
        <dbReference type="Proteomes" id="UP000479000"/>
    </source>
</evidence>
<protein>
    <submittedName>
        <fullName evidence="1">Uncharacterized protein</fullName>
    </submittedName>
</protein>
<sequence>YTTTLTYKKITRCRRPATGRSKRRVLNNERMLIGDSPECFRMTQRWGRRCRRRLDILDVVLSRKDILNHSLCPVFRRNPLTYARH</sequence>